<dbReference type="KEGG" id="mff:MFFC18_01880"/>
<accession>A0A5B9PB46</accession>
<dbReference type="SUPFAM" id="SSF158682">
    <property type="entry name" value="TerB-like"/>
    <property type="match status" value="1"/>
</dbReference>
<dbReference type="Proteomes" id="UP000322214">
    <property type="component" value="Chromosome"/>
</dbReference>
<gene>
    <name evidence="1" type="primary">yebE_1</name>
    <name evidence="1" type="ORF">MFFC18_01880</name>
</gene>
<dbReference type="Gene3D" id="1.10.3680.10">
    <property type="entry name" value="TerB-like"/>
    <property type="match status" value="1"/>
</dbReference>
<dbReference type="EMBL" id="CP042912">
    <property type="protein sequence ID" value="QEG20341.1"/>
    <property type="molecule type" value="Genomic_DNA"/>
</dbReference>
<sequence>MPLWVSDPSFMMKEYSMDAIKLLSGLLGNKSLSSGLGGKLLGGLLGGGGGSTGGGGLGSVLGSVLGGGQQRSAGGGGISGLLGGLLGGGGGGAATAQSGGGISDLLGAVLGGGGKAPEVAQEQRSAANDQATVLIRAMVNAAKSDGRIDQTEQDNIVSKLGDEVSEAEVKFLREEFAAPLDVAGFARQVPNGLEQQVYFLSLTSIDLDTQKEAQYLGQLAQAMNLDPEVCNQIHDQVQAPRIFA</sequence>
<evidence type="ECO:0000313" key="2">
    <source>
        <dbReference type="Proteomes" id="UP000322214"/>
    </source>
</evidence>
<dbReference type="InterPro" id="IPR007486">
    <property type="entry name" value="YebE"/>
</dbReference>
<dbReference type="Pfam" id="PF04391">
    <property type="entry name" value="DUF533"/>
    <property type="match status" value="1"/>
</dbReference>
<evidence type="ECO:0000313" key="1">
    <source>
        <dbReference type="EMBL" id="QEG20341.1"/>
    </source>
</evidence>
<name>A0A5B9PB46_9BACT</name>
<dbReference type="InterPro" id="IPR029024">
    <property type="entry name" value="TerB-like"/>
</dbReference>
<protein>
    <submittedName>
        <fullName evidence="1">Inner membrane protein YebE</fullName>
    </submittedName>
</protein>
<proteinExistence type="predicted"/>
<organism evidence="1 2">
    <name type="scientific">Mariniblastus fucicola</name>
    <dbReference type="NCBI Taxonomy" id="980251"/>
    <lineage>
        <taxon>Bacteria</taxon>
        <taxon>Pseudomonadati</taxon>
        <taxon>Planctomycetota</taxon>
        <taxon>Planctomycetia</taxon>
        <taxon>Pirellulales</taxon>
        <taxon>Pirellulaceae</taxon>
        <taxon>Mariniblastus</taxon>
    </lineage>
</organism>
<dbReference type="AlphaFoldDB" id="A0A5B9PB46"/>
<keyword evidence="2" id="KW-1185">Reference proteome</keyword>
<reference evidence="1 2" key="1">
    <citation type="submission" date="2019-08" db="EMBL/GenBank/DDBJ databases">
        <title>Deep-cultivation of Planctomycetes and their phenomic and genomic characterization uncovers novel biology.</title>
        <authorList>
            <person name="Wiegand S."/>
            <person name="Jogler M."/>
            <person name="Boedeker C."/>
            <person name="Pinto D."/>
            <person name="Vollmers J."/>
            <person name="Rivas-Marin E."/>
            <person name="Kohn T."/>
            <person name="Peeters S.H."/>
            <person name="Heuer A."/>
            <person name="Rast P."/>
            <person name="Oberbeckmann S."/>
            <person name="Bunk B."/>
            <person name="Jeske O."/>
            <person name="Meyerdierks A."/>
            <person name="Storesund J.E."/>
            <person name="Kallscheuer N."/>
            <person name="Luecker S."/>
            <person name="Lage O.M."/>
            <person name="Pohl T."/>
            <person name="Merkel B.J."/>
            <person name="Hornburger P."/>
            <person name="Mueller R.-W."/>
            <person name="Bruemmer F."/>
            <person name="Labrenz M."/>
            <person name="Spormann A.M."/>
            <person name="Op den Camp H."/>
            <person name="Overmann J."/>
            <person name="Amann R."/>
            <person name="Jetten M.S.M."/>
            <person name="Mascher T."/>
            <person name="Medema M.H."/>
            <person name="Devos D.P."/>
            <person name="Kaster A.-K."/>
            <person name="Ovreas L."/>
            <person name="Rohde M."/>
            <person name="Galperin M.Y."/>
            <person name="Jogler C."/>
        </authorList>
    </citation>
    <scope>NUCLEOTIDE SEQUENCE [LARGE SCALE GENOMIC DNA]</scope>
    <source>
        <strain evidence="1 2">FC18</strain>
    </source>
</reference>
<dbReference type="CDD" id="cd07178">
    <property type="entry name" value="terB_like_YebE"/>
    <property type="match status" value="1"/>
</dbReference>